<dbReference type="EMBL" id="AP017470">
    <property type="protein sequence ID" value="BBB33281.1"/>
    <property type="molecule type" value="Genomic_DNA"/>
</dbReference>
<proteinExistence type="predicted"/>
<feature type="transmembrane region" description="Helical" evidence="1">
    <location>
        <begin position="120"/>
        <end position="138"/>
    </location>
</feature>
<keyword evidence="1" id="KW-0472">Membrane</keyword>
<reference evidence="2 3" key="1">
    <citation type="journal article" date="2012" name="Extremophiles">
        <title>Thermotomaculum hydrothermale gen. nov., sp. nov., a novel heterotrophic thermophile within the phylum Acidobacteria from a deep-sea hydrothermal vent chimney in the Southern Okinawa Trough.</title>
        <authorList>
            <person name="Izumi H."/>
            <person name="Nunoura T."/>
            <person name="Miyazaki M."/>
            <person name="Mino S."/>
            <person name="Toki T."/>
            <person name="Takai K."/>
            <person name="Sako Y."/>
            <person name="Sawabe T."/>
            <person name="Nakagawa S."/>
        </authorList>
    </citation>
    <scope>NUCLEOTIDE SEQUENCE [LARGE SCALE GENOMIC DNA]</scope>
    <source>
        <strain evidence="2 3">AC55</strain>
    </source>
</reference>
<dbReference type="RefSeq" id="WP_201327588.1">
    <property type="nucleotide sequence ID" value="NZ_AP017470.1"/>
</dbReference>
<dbReference type="Proteomes" id="UP000595564">
    <property type="component" value="Chromosome"/>
</dbReference>
<evidence type="ECO:0000313" key="2">
    <source>
        <dbReference type="EMBL" id="BBB33281.1"/>
    </source>
</evidence>
<dbReference type="KEGG" id="thyd:TTHT_1823"/>
<organism evidence="2 3">
    <name type="scientific">Thermotomaculum hydrothermale</name>
    <dbReference type="NCBI Taxonomy" id="981385"/>
    <lineage>
        <taxon>Bacteria</taxon>
        <taxon>Pseudomonadati</taxon>
        <taxon>Acidobacteriota</taxon>
        <taxon>Holophagae</taxon>
        <taxon>Thermotomaculales</taxon>
        <taxon>Thermotomaculaceae</taxon>
        <taxon>Thermotomaculum</taxon>
    </lineage>
</organism>
<name>A0A7R6PS10_9BACT</name>
<keyword evidence="3" id="KW-1185">Reference proteome</keyword>
<feature type="transmembrane region" description="Helical" evidence="1">
    <location>
        <begin position="158"/>
        <end position="182"/>
    </location>
</feature>
<evidence type="ECO:0000313" key="3">
    <source>
        <dbReference type="Proteomes" id="UP000595564"/>
    </source>
</evidence>
<gene>
    <name evidence="2" type="ORF">TTHT_1823</name>
</gene>
<protein>
    <submittedName>
        <fullName evidence="2">Uncharacterized protein</fullName>
    </submittedName>
</protein>
<sequence>MFEEKIELPEQKTEFPYSSPMYLYIPVGRLIFLSIFSFHLYEAYWIYKNWQYLKKRKGLNIRPFWRGVFGVLFCHSLFRMIYNDEEAIAIKQPTFSPKKQGNYFVTLSIGSGLINRAKNFWAGVLMPFVPSYLAFVPVQKYINEITEKRNPTQQYYKWSWGHILCIIYGTLFWGLILPAIFLKLKMMF</sequence>
<dbReference type="AlphaFoldDB" id="A0A7R6PS10"/>
<feature type="transmembrane region" description="Helical" evidence="1">
    <location>
        <begin position="64"/>
        <end position="82"/>
    </location>
</feature>
<accession>A0A7R6PS10</accession>
<keyword evidence="1" id="KW-1133">Transmembrane helix</keyword>
<evidence type="ECO:0000256" key="1">
    <source>
        <dbReference type="SAM" id="Phobius"/>
    </source>
</evidence>
<keyword evidence="1" id="KW-0812">Transmembrane</keyword>
<feature type="transmembrane region" description="Helical" evidence="1">
    <location>
        <begin position="21"/>
        <end position="44"/>
    </location>
</feature>